<protein>
    <recommendedName>
        <fullName evidence="2">Reverse transcriptase Ty1/copia-type domain-containing protein</fullName>
    </recommendedName>
</protein>
<name>A0A6V7QLF6_ANACO</name>
<sequence length="224" mass="26371">MVQEFEMTDLDLMNYFLGLEVTQGEKEFFVSQKKYISNLLERFGLKDCNQQYRKVDLNVYRSLIGSLLYVVHTRLDIIFATSLLLRFMEYPSMIHMGATKRILRYLKGTSDHGLWFTKTNNFSIFGFSDSDWAGFIDDRRSTSEFMFKLGSSMVCWSSRSNTQRHCHLPRPSMLHSPVQHVKQSGCDGFYVICISYHIQRSSIVTTNRRLLWQRICTYPMFISR</sequence>
<dbReference type="PANTHER" id="PTHR11439">
    <property type="entry name" value="GAG-POL-RELATED RETROTRANSPOSON"/>
    <property type="match status" value="1"/>
</dbReference>
<gene>
    <name evidence="1" type="ORF">CB5_LOCUS27211</name>
</gene>
<proteinExistence type="predicted"/>
<reference evidence="1" key="1">
    <citation type="submission" date="2020-07" db="EMBL/GenBank/DDBJ databases">
        <authorList>
            <person name="Lin J."/>
        </authorList>
    </citation>
    <scope>NUCLEOTIDE SEQUENCE</scope>
</reference>
<dbReference type="PANTHER" id="PTHR11439:SF483">
    <property type="entry name" value="PEPTIDE SYNTHASE GLIP-LIKE, PUTATIVE (AFU_ORTHOLOGUE AFUA_3G12920)-RELATED"/>
    <property type="match status" value="1"/>
</dbReference>
<accession>A0A6V7QLF6</accession>
<evidence type="ECO:0008006" key="2">
    <source>
        <dbReference type="Google" id="ProtNLM"/>
    </source>
</evidence>
<dbReference type="AlphaFoldDB" id="A0A6V7QLF6"/>
<dbReference type="EMBL" id="LR862137">
    <property type="protein sequence ID" value="CAD1844000.1"/>
    <property type="molecule type" value="Genomic_DNA"/>
</dbReference>
<evidence type="ECO:0000313" key="1">
    <source>
        <dbReference type="EMBL" id="CAD1844000.1"/>
    </source>
</evidence>
<organism evidence="1">
    <name type="scientific">Ananas comosus var. bracteatus</name>
    <name type="common">red pineapple</name>
    <dbReference type="NCBI Taxonomy" id="296719"/>
    <lineage>
        <taxon>Eukaryota</taxon>
        <taxon>Viridiplantae</taxon>
        <taxon>Streptophyta</taxon>
        <taxon>Embryophyta</taxon>
        <taxon>Tracheophyta</taxon>
        <taxon>Spermatophyta</taxon>
        <taxon>Magnoliopsida</taxon>
        <taxon>Liliopsida</taxon>
        <taxon>Poales</taxon>
        <taxon>Bromeliaceae</taxon>
        <taxon>Bromelioideae</taxon>
        <taxon>Ananas</taxon>
    </lineage>
</organism>